<dbReference type="Gene3D" id="1.10.10.10">
    <property type="entry name" value="Winged helix-like DNA-binding domain superfamily/Winged helix DNA-binding domain"/>
    <property type="match status" value="1"/>
</dbReference>
<name>A0A4R3Z0S6_9GAMM</name>
<evidence type="ECO:0000256" key="1">
    <source>
        <dbReference type="ARBA" id="ARBA00006479"/>
    </source>
</evidence>
<dbReference type="EMBL" id="SMCR01000002">
    <property type="protein sequence ID" value="TCV98716.1"/>
    <property type="molecule type" value="Genomic_DNA"/>
</dbReference>
<dbReference type="SUPFAM" id="SSF53067">
    <property type="entry name" value="Actin-like ATPase domain"/>
    <property type="match status" value="1"/>
</dbReference>
<dbReference type="AlphaFoldDB" id="A0A4R3Z0S6"/>
<reference evidence="2 3" key="1">
    <citation type="submission" date="2019-03" db="EMBL/GenBank/DDBJ databases">
        <title>Genomic Encyclopedia of Type Strains, Phase IV (KMG-IV): sequencing the most valuable type-strain genomes for metagenomic binning, comparative biology and taxonomic classification.</title>
        <authorList>
            <person name="Goeker M."/>
        </authorList>
    </citation>
    <scope>NUCLEOTIDE SEQUENCE [LARGE SCALE GENOMIC DNA]</scope>
    <source>
        <strain evidence="2 3">DSM 19580</strain>
    </source>
</reference>
<keyword evidence="3" id="KW-1185">Reference proteome</keyword>
<gene>
    <name evidence="2" type="ORF">EDC52_10235</name>
</gene>
<evidence type="ECO:0000313" key="2">
    <source>
        <dbReference type="EMBL" id="TCV98716.1"/>
    </source>
</evidence>
<dbReference type="PANTHER" id="PTHR18964:SF149">
    <property type="entry name" value="BIFUNCTIONAL UDP-N-ACETYLGLUCOSAMINE 2-EPIMERASE_N-ACETYLMANNOSAMINE KINASE"/>
    <property type="match status" value="1"/>
</dbReference>
<dbReference type="OrthoDB" id="49685at2"/>
<dbReference type="Pfam" id="PF00480">
    <property type="entry name" value="ROK"/>
    <property type="match status" value="1"/>
</dbReference>
<dbReference type="Proteomes" id="UP000295719">
    <property type="component" value="Unassembled WGS sequence"/>
</dbReference>
<dbReference type="Gene3D" id="3.30.420.40">
    <property type="match status" value="2"/>
</dbReference>
<dbReference type="InterPro" id="IPR036388">
    <property type="entry name" value="WH-like_DNA-bd_sf"/>
</dbReference>
<dbReference type="PANTHER" id="PTHR18964">
    <property type="entry name" value="ROK (REPRESSOR, ORF, KINASE) FAMILY"/>
    <property type="match status" value="1"/>
</dbReference>
<protein>
    <submittedName>
        <fullName evidence="2">Transcriptional regulator of PTS protein</fullName>
    </submittedName>
</protein>
<proteinExistence type="inferred from homology"/>
<comment type="similarity">
    <text evidence="1">Belongs to the ROK (NagC/XylR) family.</text>
</comment>
<comment type="caution">
    <text evidence="2">The sequence shown here is derived from an EMBL/GenBank/DDBJ whole genome shotgun (WGS) entry which is preliminary data.</text>
</comment>
<organism evidence="2 3">
    <name type="scientific">Biostraticola tofi</name>
    <dbReference type="NCBI Taxonomy" id="466109"/>
    <lineage>
        <taxon>Bacteria</taxon>
        <taxon>Pseudomonadati</taxon>
        <taxon>Pseudomonadota</taxon>
        <taxon>Gammaproteobacteria</taxon>
        <taxon>Enterobacterales</taxon>
        <taxon>Bruguierivoracaceae</taxon>
        <taxon>Biostraticola</taxon>
    </lineage>
</organism>
<evidence type="ECO:0000313" key="3">
    <source>
        <dbReference type="Proteomes" id="UP000295719"/>
    </source>
</evidence>
<dbReference type="InterPro" id="IPR000600">
    <property type="entry name" value="ROK"/>
</dbReference>
<dbReference type="InterPro" id="IPR043129">
    <property type="entry name" value="ATPase_NBD"/>
</dbReference>
<sequence length="438" mass="49279">MVDCYRGFRDTWYRNALWQNSVAQDTYWASSLHHSRPLAHYVFKKSMNHKQTVSFLSRLPITRPVSNDQERVFLSVLNGQVNTRSQATKGLAIRSTTISDCVAELLAVGLLTEEVSVSVGRGRPSLTLAVKANRLVTVVFQVISQSVHIFIINLSAQIIAHDQLEASPDCDNRMLENIFLELYQRIIKQLPNEAQLVGIVFSLGGVFDRSTYRWIHTSRWPRMHNLAIGNIFPQEQYNISLSRTLDNELLMHLLQRDESTLLLHWGYGVGFAFGQAADRIVAGGYAFGEIGHWHIPGQQQACHCGQQGCLETTTALWSIGPRVLGNDFRAGDDEDHLANLLATRDLMDDAHIQLALRHITSAASNVCRVFFPRRLIISGPFVKNPRLWQAFCEGFEQQNRFFGQSTHELAVSQVSRDLGIYGAAIPVLEQGLAELLQD</sequence>
<accession>A0A4R3Z0S6</accession>